<evidence type="ECO:0000259" key="2">
    <source>
        <dbReference type="PROSITE" id="PS50966"/>
    </source>
</evidence>
<dbReference type="RefSeq" id="WP_349169781.1">
    <property type="nucleotide sequence ID" value="NZ_JBBMFO010000001.1"/>
</dbReference>
<feature type="domain" description="SWIM-type" evidence="2">
    <location>
        <begin position="37"/>
        <end position="89"/>
    </location>
</feature>
<dbReference type="Pfam" id="PF04434">
    <property type="entry name" value="SWIM"/>
    <property type="match status" value="2"/>
</dbReference>
<dbReference type="PROSITE" id="PS50966">
    <property type="entry name" value="ZF_SWIM"/>
    <property type="match status" value="2"/>
</dbReference>
<evidence type="ECO:0000313" key="3">
    <source>
        <dbReference type="EMBL" id="MEQ2400105.1"/>
    </source>
</evidence>
<dbReference type="InterPro" id="IPR007527">
    <property type="entry name" value="Znf_SWIM"/>
</dbReference>
<keyword evidence="4" id="KW-1185">Reference proteome</keyword>
<gene>
    <name evidence="3" type="ORF">WMO19_00645</name>
</gene>
<accession>A0ABV1CDU5</accession>
<dbReference type="Proteomes" id="UP001447979">
    <property type="component" value="Unassembled WGS sequence"/>
</dbReference>
<keyword evidence="1" id="KW-0479">Metal-binding</keyword>
<comment type="caution">
    <text evidence="3">The sequence shown here is derived from an EMBL/GenBank/DDBJ whole genome shotgun (WGS) entry which is preliminary data.</text>
</comment>
<proteinExistence type="predicted"/>
<evidence type="ECO:0000256" key="1">
    <source>
        <dbReference type="PROSITE-ProRule" id="PRU00325"/>
    </source>
</evidence>
<dbReference type="EMBL" id="JBBMFO010000001">
    <property type="protein sequence ID" value="MEQ2400105.1"/>
    <property type="molecule type" value="Genomic_DNA"/>
</dbReference>
<protein>
    <submittedName>
        <fullName evidence="3">SWIM zinc finger family protein</fullName>
    </submittedName>
</protein>
<keyword evidence="1" id="KW-0863">Zinc-finger</keyword>
<feature type="domain" description="SWIM-type" evidence="2">
    <location>
        <begin position="145"/>
        <end position="183"/>
    </location>
</feature>
<keyword evidence="1" id="KW-0862">Zinc</keyword>
<sequence>MIKGRVKFLKPWTDWDESIHEEEKQIERQGWAMNYPFTFEIDEENRSGRFSSTTLQPFYETYLDSCTCNDFVERQKPCKHIYRLAVELGLIEIIKRQGGGYDKKKLEEIKNSDDIDSQPDQLKRQKSALKCKIIELDKENKKAIFKGSGKDPYETTLDSCTCRDFVVRDLPCKHIYRLRMELEDPNISDEIQEFESNHFDKEYAKEIFKNFNRDAAFDFIYTLGYDWISSKKLENESLKELLSSELVNTTTDLSTTLNFLTKKELTDICDDCEIPYKSNTLKSDLIKSVIKGLDVESAENLSQKIPMAIRRDPRVEEVFGSVKHFYHKLYPWEPQF</sequence>
<name>A0ABV1CDU5_9FIRM</name>
<organism evidence="3 4">
    <name type="scientific">Peptoniphilus hominis</name>
    <name type="common">ex Hitch et al. 2025</name>
    <dbReference type="NCBI Taxonomy" id="3133174"/>
    <lineage>
        <taxon>Bacteria</taxon>
        <taxon>Bacillati</taxon>
        <taxon>Bacillota</taxon>
        <taxon>Tissierellia</taxon>
        <taxon>Tissierellales</taxon>
        <taxon>Peptoniphilaceae</taxon>
        <taxon>Peptoniphilus</taxon>
    </lineage>
</organism>
<reference evidence="3 4" key="1">
    <citation type="submission" date="2024-03" db="EMBL/GenBank/DDBJ databases">
        <title>Human intestinal bacterial collection.</title>
        <authorList>
            <person name="Pauvert C."/>
            <person name="Hitch T.C.A."/>
            <person name="Clavel T."/>
        </authorList>
    </citation>
    <scope>NUCLEOTIDE SEQUENCE [LARGE SCALE GENOMIC DNA]</scope>
    <source>
        <strain evidence="3 4">CLA-SR-H025</strain>
    </source>
</reference>
<evidence type="ECO:0000313" key="4">
    <source>
        <dbReference type="Proteomes" id="UP001447979"/>
    </source>
</evidence>